<dbReference type="EMBL" id="VCQV01000018">
    <property type="protein sequence ID" value="TWP35536.1"/>
    <property type="molecule type" value="Genomic_DNA"/>
</dbReference>
<gene>
    <name evidence="1" type="ORF">FGL98_13200</name>
</gene>
<dbReference type="PANTHER" id="PTHR43393:SF3">
    <property type="entry name" value="LYSINE DECARBOXYLASE-LIKE PROTEIN"/>
    <property type="match status" value="1"/>
</dbReference>
<dbReference type="InterPro" id="IPR041164">
    <property type="entry name" value="LDcluster4"/>
</dbReference>
<accession>A0A563DZ82</accession>
<dbReference type="InterPro" id="IPR052341">
    <property type="entry name" value="LOG_family_nucleotidases"/>
</dbReference>
<reference evidence="1 2" key="1">
    <citation type="submission" date="2019-05" db="EMBL/GenBank/DDBJ databases">
        <authorList>
            <person name="Lee S.D."/>
        </authorList>
    </citation>
    <scope>NUCLEOTIDE SEQUENCE [LARGE SCALE GENOMIC DNA]</scope>
    <source>
        <strain evidence="1 2">C5-26</strain>
    </source>
</reference>
<dbReference type="PANTHER" id="PTHR43393">
    <property type="entry name" value="CYTOKININ RIBOSIDE 5'-MONOPHOSPHATE PHOSPHORIBOHYDROLASE"/>
    <property type="match status" value="1"/>
</dbReference>
<name>A0A563DZ82_9MICO</name>
<keyword evidence="2" id="KW-1185">Reference proteome</keyword>
<dbReference type="OrthoDB" id="9807160at2"/>
<dbReference type="Pfam" id="PF18306">
    <property type="entry name" value="LDcluster4"/>
    <property type="match status" value="1"/>
</dbReference>
<reference evidence="1 2" key="2">
    <citation type="submission" date="2019-08" db="EMBL/GenBank/DDBJ databases">
        <title>Jejuicoccus antrihumi gen. nov., sp. nov., a new member of the family Dermacoccaceae isolated from a cave.</title>
        <authorList>
            <person name="Schumann P."/>
            <person name="Kim I.S."/>
        </authorList>
    </citation>
    <scope>NUCLEOTIDE SEQUENCE [LARGE SCALE GENOMIC DNA]</scope>
    <source>
        <strain evidence="1 2">C5-26</strain>
    </source>
</reference>
<protein>
    <submittedName>
        <fullName evidence="1">Rossmann fold nucleotide-binding protein</fullName>
    </submittedName>
</protein>
<dbReference type="SUPFAM" id="SSF102405">
    <property type="entry name" value="MCP/YpsA-like"/>
    <property type="match status" value="1"/>
</dbReference>
<proteinExistence type="predicted"/>
<dbReference type="Gene3D" id="3.40.50.450">
    <property type="match status" value="1"/>
</dbReference>
<sequence>MMHPEIATLAELDRALTDGRSLRGLRLQDLDLRGREGELLAHRKIEGLVVLGGRLSPALDAHLRAEGALIFPTDPGLPVNPYRAHLYRPTELYNGLVESGYAATPDAHAYAWSQDPDRRRDAYATLITAIHDDSILDALDELVVRRSVVGVMGGHAERRGTTQYARAAHLGLRLADRGFLVATGGGPGSMEATNLGAFTTNSADLDHALTQLARAPEFADGIDGWALPALRLHHELATDPRTSTRSLGVPTWFYGHEPPNLFGHWIAKFFSNAIREDILLARCDAGIIVLPGAAGTVQEIFQTATHLYYGRSTRQPPLVLVGHEHWTTTIPAWDVLQRLADGRAMSSAIHLVDTVDDALDVVGDPVD</sequence>
<dbReference type="Proteomes" id="UP000320244">
    <property type="component" value="Unassembled WGS sequence"/>
</dbReference>
<dbReference type="AlphaFoldDB" id="A0A563DZ82"/>
<dbReference type="Pfam" id="PF03641">
    <property type="entry name" value="Lysine_decarbox"/>
    <property type="match status" value="1"/>
</dbReference>
<evidence type="ECO:0000313" key="2">
    <source>
        <dbReference type="Proteomes" id="UP000320244"/>
    </source>
</evidence>
<dbReference type="RefSeq" id="WP_146317242.1">
    <property type="nucleotide sequence ID" value="NZ_VCQV01000018.1"/>
</dbReference>
<comment type="caution">
    <text evidence="1">The sequence shown here is derived from an EMBL/GenBank/DDBJ whole genome shotgun (WGS) entry which is preliminary data.</text>
</comment>
<dbReference type="InterPro" id="IPR031100">
    <property type="entry name" value="LOG_fam"/>
</dbReference>
<evidence type="ECO:0000313" key="1">
    <source>
        <dbReference type="EMBL" id="TWP35536.1"/>
    </source>
</evidence>
<dbReference type="GO" id="GO:0005829">
    <property type="term" value="C:cytosol"/>
    <property type="evidence" value="ECO:0007669"/>
    <property type="project" value="TreeGrafter"/>
</dbReference>
<organism evidence="1 2">
    <name type="scientific">Leekyejoonella antrihumi</name>
    <dbReference type="NCBI Taxonomy" id="1660198"/>
    <lineage>
        <taxon>Bacteria</taxon>
        <taxon>Bacillati</taxon>
        <taxon>Actinomycetota</taxon>
        <taxon>Actinomycetes</taxon>
        <taxon>Micrococcales</taxon>
        <taxon>Dermacoccaceae</taxon>
        <taxon>Leekyejoonella</taxon>
    </lineage>
</organism>